<keyword evidence="1" id="KW-1133">Transmembrane helix</keyword>
<evidence type="ECO:0000313" key="3">
    <source>
        <dbReference type="Proteomes" id="UP000231195"/>
    </source>
</evidence>
<evidence type="ECO:0000256" key="1">
    <source>
        <dbReference type="SAM" id="Phobius"/>
    </source>
</evidence>
<keyword evidence="1" id="KW-0472">Membrane</keyword>
<gene>
    <name evidence="2" type="ORF">CO179_05920</name>
</gene>
<feature type="transmembrane region" description="Helical" evidence="1">
    <location>
        <begin position="12"/>
        <end position="37"/>
    </location>
</feature>
<sequence length="385" mass="42233">MTLTQTSALFRRVVKVFGTVIVVAILARTVYLVYGFIFPQQTPTTPAPVAIAAFGPLPPLVINTKPVILKPTYSIQLDLYRASLPASPGIVNVYPILKAPYGFLSEDRAKNLAATFGFNGDPQKLSTTENVWTSPNKTLKVNAQSLNFTYEYNYGADTSVFVGSSFSSRSQIESIANTVFSQHGIFGGFADDLANSKRDINLLTYKNQRFTPTSLISDATAARIDLSRDPVTYAIGNLELTIPFVSPNYIEGLTNTVVTNKGTTTENPGTQTLLFSHTHWKFQRDLATTYPIITSQQAWENIQQSPQSFIVYVGNSSLGPLDSFGGTPEIQEIITHDSYLAYLNPYVESDFIQPVWVFTGVATLSSGGTIDWVAYVPAISPEYVK</sequence>
<proteinExistence type="predicted"/>
<protein>
    <submittedName>
        <fullName evidence="2">Uncharacterized protein</fullName>
    </submittedName>
</protein>
<name>A0A2M7X057_UNCKA</name>
<reference evidence="3" key="1">
    <citation type="submission" date="2017-09" db="EMBL/GenBank/DDBJ databases">
        <title>Depth-based differentiation of microbial function through sediment-hosted aquifers and enrichment of novel symbionts in the deep terrestrial subsurface.</title>
        <authorList>
            <person name="Probst A.J."/>
            <person name="Ladd B."/>
            <person name="Jarett J.K."/>
            <person name="Geller-Mcgrath D.E."/>
            <person name="Sieber C.M.K."/>
            <person name="Emerson J.B."/>
            <person name="Anantharaman K."/>
            <person name="Thomas B.C."/>
            <person name="Malmstrom R."/>
            <person name="Stieglmeier M."/>
            <person name="Klingl A."/>
            <person name="Woyke T."/>
            <person name="Ryan C.M."/>
            <person name="Banfield J.F."/>
        </authorList>
    </citation>
    <scope>NUCLEOTIDE SEQUENCE [LARGE SCALE GENOMIC DNA]</scope>
</reference>
<keyword evidence="1" id="KW-0812">Transmembrane</keyword>
<organism evidence="2 3">
    <name type="scientific">candidate division WWE3 bacterium CG_4_9_14_3_um_filter_39_7</name>
    <dbReference type="NCBI Taxonomy" id="1975080"/>
    <lineage>
        <taxon>Bacteria</taxon>
        <taxon>Katanobacteria</taxon>
    </lineage>
</organism>
<dbReference type="AlphaFoldDB" id="A0A2M7X057"/>
<dbReference type="EMBL" id="PFWZ01000198">
    <property type="protein sequence ID" value="PJA39080.1"/>
    <property type="molecule type" value="Genomic_DNA"/>
</dbReference>
<evidence type="ECO:0000313" key="2">
    <source>
        <dbReference type="EMBL" id="PJA39080.1"/>
    </source>
</evidence>
<comment type="caution">
    <text evidence="2">The sequence shown here is derived from an EMBL/GenBank/DDBJ whole genome shotgun (WGS) entry which is preliminary data.</text>
</comment>
<dbReference type="Proteomes" id="UP000231195">
    <property type="component" value="Unassembled WGS sequence"/>
</dbReference>
<accession>A0A2M7X057</accession>